<dbReference type="InterPro" id="IPR029058">
    <property type="entry name" value="AB_hydrolase_fold"/>
</dbReference>
<evidence type="ECO:0000256" key="1">
    <source>
        <dbReference type="ARBA" id="ARBA00003496"/>
    </source>
</evidence>
<accession>A0A0D2F1R5</accession>
<protein>
    <recommendedName>
        <fullName evidence="2 5">GPI inositol-deacylase</fullName>
        <ecNumber evidence="5">3.1.-.-</ecNumber>
    </recommendedName>
</protein>
<evidence type="ECO:0000313" key="11">
    <source>
        <dbReference type="Proteomes" id="UP000054342"/>
    </source>
</evidence>
<evidence type="ECO:0000259" key="7">
    <source>
        <dbReference type="Pfam" id="PF07819"/>
    </source>
</evidence>
<name>A0A0D2F1R5_9EURO</name>
<evidence type="ECO:0000256" key="4">
    <source>
        <dbReference type="PROSITE-ProRule" id="PRU00221"/>
    </source>
</evidence>
<feature type="region of interest" description="Disordered" evidence="6">
    <location>
        <begin position="40"/>
        <end position="88"/>
    </location>
</feature>
<dbReference type="Gene3D" id="2.130.10.10">
    <property type="entry name" value="YVTN repeat-like/Quinoprotein amine dehydrogenase"/>
    <property type="match status" value="3"/>
</dbReference>
<dbReference type="SMART" id="SM00320">
    <property type="entry name" value="WD40"/>
    <property type="match status" value="6"/>
</dbReference>
<dbReference type="SUPFAM" id="SSF50998">
    <property type="entry name" value="Quinoprotein alcohol dehydrogenase-like"/>
    <property type="match status" value="1"/>
</dbReference>
<dbReference type="SUPFAM" id="SSF53474">
    <property type="entry name" value="alpha/beta-Hydrolases"/>
    <property type="match status" value="1"/>
</dbReference>
<dbReference type="InterPro" id="IPR027417">
    <property type="entry name" value="P-loop_NTPase"/>
</dbReference>
<evidence type="ECO:0000259" key="9">
    <source>
        <dbReference type="Pfam" id="PF24883"/>
    </source>
</evidence>
<dbReference type="Pfam" id="PF07819">
    <property type="entry name" value="PGAP1"/>
    <property type="match status" value="1"/>
</dbReference>
<keyword evidence="3" id="KW-0677">Repeat</keyword>
<feature type="domain" description="GPI inositol-deacylase winged helix" evidence="8">
    <location>
        <begin position="706"/>
        <end position="778"/>
    </location>
</feature>
<dbReference type="InterPro" id="IPR054471">
    <property type="entry name" value="GPIID_WHD"/>
</dbReference>
<reference evidence="10 11" key="1">
    <citation type="submission" date="2015-01" db="EMBL/GenBank/DDBJ databases">
        <title>The Genome Sequence of Exophiala xenobiotica CBS118157.</title>
        <authorList>
            <consortium name="The Broad Institute Genomics Platform"/>
            <person name="Cuomo C."/>
            <person name="de Hoog S."/>
            <person name="Gorbushina A."/>
            <person name="Stielow B."/>
            <person name="Teixiera M."/>
            <person name="Abouelleil A."/>
            <person name="Chapman S.B."/>
            <person name="Priest M."/>
            <person name="Young S.K."/>
            <person name="Wortman J."/>
            <person name="Nusbaum C."/>
            <person name="Birren B."/>
        </authorList>
    </citation>
    <scope>NUCLEOTIDE SEQUENCE [LARGE SCALE GENOMIC DNA]</scope>
    <source>
        <strain evidence="10 11">CBS 118157</strain>
    </source>
</reference>
<dbReference type="InterPro" id="IPR012908">
    <property type="entry name" value="PGAP1-ab_dom-like"/>
</dbReference>
<evidence type="ECO:0000256" key="2">
    <source>
        <dbReference type="ARBA" id="ARBA00015856"/>
    </source>
</evidence>
<comment type="subcellular location">
    <subcellularLocation>
        <location evidence="5">Endoplasmic reticulum membrane</location>
    </subcellularLocation>
</comment>
<dbReference type="EMBL" id="KN847317">
    <property type="protein sequence ID" value="KIW60880.1"/>
    <property type="molecule type" value="Genomic_DNA"/>
</dbReference>
<dbReference type="Pfam" id="PF24883">
    <property type="entry name" value="NPHP3_N"/>
    <property type="match status" value="1"/>
</dbReference>
<dbReference type="GO" id="GO:0015031">
    <property type="term" value="P:protein transport"/>
    <property type="evidence" value="ECO:0007669"/>
    <property type="project" value="UniProtKB-KW"/>
</dbReference>
<keyword evidence="11" id="KW-1185">Reference proteome</keyword>
<organism evidence="10 11">
    <name type="scientific">Exophiala xenobiotica</name>
    <dbReference type="NCBI Taxonomy" id="348802"/>
    <lineage>
        <taxon>Eukaryota</taxon>
        <taxon>Fungi</taxon>
        <taxon>Dikarya</taxon>
        <taxon>Ascomycota</taxon>
        <taxon>Pezizomycotina</taxon>
        <taxon>Eurotiomycetes</taxon>
        <taxon>Chaetothyriomycetidae</taxon>
        <taxon>Chaetothyriales</taxon>
        <taxon>Herpotrichiellaceae</taxon>
        <taxon>Exophiala</taxon>
    </lineage>
</organism>
<dbReference type="PROSITE" id="PS50082">
    <property type="entry name" value="WD_REPEATS_2"/>
    <property type="match status" value="1"/>
</dbReference>
<dbReference type="PANTHER" id="PTHR10039">
    <property type="entry name" value="AMELOGENIN"/>
    <property type="match status" value="1"/>
</dbReference>
<dbReference type="Gene3D" id="3.40.50.1820">
    <property type="entry name" value="alpha/beta hydrolase"/>
    <property type="match status" value="1"/>
</dbReference>
<gene>
    <name evidence="10" type="ORF">PV05_01062</name>
</gene>
<keyword evidence="5" id="KW-0378">Hydrolase</keyword>
<dbReference type="Pfam" id="PF22939">
    <property type="entry name" value="WHD_GPIID"/>
    <property type="match status" value="1"/>
</dbReference>
<feature type="domain" description="Nephrocystin 3-like N-terminal" evidence="9">
    <location>
        <begin position="429"/>
        <end position="593"/>
    </location>
</feature>
<dbReference type="GeneID" id="25322970"/>
<evidence type="ECO:0000313" key="10">
    <source>
        <dbReference type="EMBL" id="KIW60880.1"/>
    </source>
</evidence>
<dbReference type="GO" id="GO:0005789">
    <property type="term" value="C:endoplasmic reticulum membrane"/>
    <property type="evidence" value="ECO:0007669"/>
    <property type="project" value="UniProtKB-SubCell"/>
</dbReference>
<dbReference type="Gene3D" id="3.40.50.300">
    <property type="entry name" value="P-loop containing nucleotide triphosphate hydrolases"/>
    <property type="match status" value="1"/>
</dbReference>
<dbReference type="InterPro" id="IPR001680">
    <property type="entry name" value="WD40_rpt"/>
</dbReference>
<keyword evidence="4" id="KW-0853">WD repeat</keyword>
<feature type="repeat" description="WD" evidence="4">
    <location>
        <begin position="1328"/>
        <end position="1369"/>
    </location>
</feature>
<proteinExistence type="inferred from homology"/>
<dbReference type="GO" id="GO:0016788">
    <property type="term" value="F:hydrolase activity, acting on ester bonds"/>
    <property type="evidence" value="ECO:0007669"/>
    <property type="project" value="InterPro"/>
</dbReference>
<sequence>MIRGLPSSCHYGATWHCLFCAIKTDDEPLEFSSLGHRSNSTRQHVLPAQDSRAVPAEDDHGVIEPSPLEDPSLHTRSTSVPNILSHRPSPDELVRTRTSFITTPRPSGHSTSPVSDPIGLSVVHSSPEAQADVILVHGLGGSSRKTWSWQRDSANFWPSWLKDEVKLPELRIFSFGYAANILGPDNTMSILDFAKDLLNRMRGYHDDDTPLGHRPIIFVAHSMGGLVVKKAYVIGRQNHHYADMLAQVGGIMFLSTPHRGSAQASTLKTLLAATLGSQKTYISELKNNSTSIEDINEQFRDACEHLELVSLYEAKPTKVATGIKRIMVDKESGRLDYPREMSSPLHADHHTVCKFESPADQNYVAVVGFLRQLLDRLNLRRPTPVPVASCPDRDHINENSPAMIEKILGTTETPRNELSKAVNAALPNSCRWFRERETFGDWVSGRSTSPPILWLSGMPGTGKTTLAGMTIDYMQKQFLEQSTQFHFFVNSQPAKRSIANCLLSIALQLATSNKIFAERLIDLHGTTGLLFGHQKAATIWERIFQHIVFNMDFGYCLHWVVDAIDEAESAESLVKMFMSIKSRTPIRILFFSRPNSELLNYTVAHADIVQHDILTVGDTKNDLSAYVKVAIQEAMPHDERVQQDTTRQMLAMAQGSFLWASLALNMLKDNWHTKEDIYKSLNNVPRDMHQLYTSMLESVRTQSHGRHYEMAIRILTWATCNYRPLRIEELEEALQPDFKNFTSLRDTIVRICGHFIRVDDGTISLIHATARHFLLSDSDGRVPVIDFHKGHDHIAMVCLRYLSNDQWRKITTQALEQGVFRRGEDRLVSLYRDHPLLKYSINHWSYHVSHATPTLSSELAEQLRQFFDRYVLVWIQLVGASRSLKTITIAAKHLKAFLRRRKRRLHSEAPLQLRSDDSADNGSNLKVLELWIIDLIRLVGKFGSDLITNPSTIHRLIPPLCPVASIIFQTFRDASSSLLSISGLSARGWDDCLARVSVGQDYTLSKVAASDLFFVTLVSSTGTLVVWHTDTCEEAHRLEHAEWVTLVSMNCTGTLLVSAGRFSFKIWDVSRGTLLTKIARTSEARPMCLGFSNGDREIIVGYDDCRLSRLSAGSGIELSSFSAEEDANDNRSCPRLIAVSPDQTHLAIAYRGAPVLLWNMKAGTGTRPKRCLRSEDEDRWDQEEGEVWNAAEVVCWHPESISLFVLYQDATILEWNLIEDVKHEFRHTDAREIVVNHDGTFLLTSDRSGTLSVWTLPNVHLLYRLEYEEFVRDLCFSPDGQRIYDVRGSRCNIWEPDVLIRPEELENDGDRASSCDASVLSEPVISRERNDKASITSLSCGSEDEFYVVGKEDGTIQIYDLPKGNKVKTAYSHADTVSIIALAWSMSRKYMISGDDSGRVIAKRLRIKEDGKWAVFPVVDFRLDETVEQFVFNENDTLVLVRAGPPELEENGFVIQWPKISSYGLIRPMSMPIHGQPSNAPVVHTSAVSEMEHKLRTEILPAGVASKRFFSHRPGAISFAKLYQILGTAAAQQSVH</sequence>
<feature type="domain" description="GPI inositol-deacylase PGAP1-like alpha/beta" evidence="7">
    <location>
        <begin position="130"/>
        <end position="303"/>
    </location>
</feature>
<dbReference type="PANTHER" id="PTHR10039:SF16">
    <property type="entry name" value="GPI INOSITOL-DEACYLASE"/>
    <property type="match status" value="1"/>
</dbReference>
<evidence type="ECO:0000256" key="6">
    <source>
        <dbReference type="SAM" id="MobiDB-lite"/>
    </source>
</evidence>
<dbReference type="RefSeq" id="XP_013321464.1">
    <property type="nucleotide sequence ID" value="XM_013466010.1"/>
</dbReference>
<keyword evidence="5" id="KW-0813">Transport</keyword>
<dbReference type="EC" id="3.1.-.-" evidence="5"/>
<dbReference type="InterPro" id="IPR015943">
    <property type="entry name" value="WD40/YVTN_repeat-like_dom_sf"/>
</dbReference>
<dbReference type="InterPro" id="IPR056884">
    <property type="entry name" value="NPHP3-like_N"/>
</dbReference>
<evidence type="ECO:0000256" key="5">
    <source>
        <dbReference type="RuleBase" id="RU365011"/>
    </source>
</evidence>
<dbReference type="Proteomes" id="UP000054342">
    <property type="component" value="Unassembled WGS sequence"/>
</dbReference>
<dbReference type="SUPFAM" id="SSF52540">
    <property type="entry name" value="P-loop containing nucleoside triphosphate hydrolases"/>
    <property type="match status" value="1"/>
</dbReference>
<keyword evidence="5" id="KW-0653">Protein transport</keyword>
<keyword evidence="5" id="KW-0256">Endoplasmic reticulum</keyword>
<dbReference type="OrthoDB" id="194358at2759"/>
<dbReference type="HOGENOM" id="CLU_001384_1_0_1"/>
<comment type="function">
    <text evidence="1 5">Involved in inositol deacylation of GPI-anchored proteins which plays important roles in the quality control and ER-associated degradation of GPI-anchored proteins.</text>
</comment>
<comment type="similarity">
    <text evidence="5">Belongs to the GPI inositol-deacylase family.</text>
</comment>
<dbReference type="InterPro" id="IPR011047">
    <property type="entry name" value="Quinoprotein_ADH-like_sf"/>
</dbReference>
<keyword evidence="5" id="KW-0472">Membrane</keyword>
<evidence type="ECO:0000259" key="8">
    <source>
        <dbReference type="Pfam" id="PF22939"/>
    </source>
</evidence>
<evidence type="ECO:0000256" key="3">
    <source>
        <dbReference type="ARBA" id="ARBA00022737"/>
    </source>
</evidence>